<dbReference type="Proteomes" id="UP001165296">
    <property type="component" value="Unassembled WGS sequence"/>
</dbReference>
<reference evidence="1" key="1">
    <citation type="submission" date="2021-10" db="EMBL/GenBank/DDBJ databases">
        <authorList>
            <person name="Dean J.D."/>
            <person name="Kim M.K."/>
            <person name="Newey C.N."/>
            <person name="Stoker T.S."/>
            <person name="Thompson D.W."/>
            <person name="Grose J.H."/>
        </authorList>
    </citation>
    <scope>NUCLEOTIDE SEQUENCE</scope>
    <source>
        <strain evidence="1">BT178</strain>
    </source>
</reference>
<gene>
    <name evidence="1" type="ORF">LGH74_17765</name>
</gene>
<proteinExistence type="predicted"/>
<comment type="caution">
    <text evidence="1">The sequence shown here is derived from an EMBL/GenBank/DDBJ whole genome shotgun (WGS) entry which is preliminary data.</text>
</comment>
<dbReference type="NCBIfam" id="NF038153">
    <property type="entry name" value="lant_leader_L1a"/>
    <property type="match status" value="1"/>
</dbReference>
<name>A0ABS8AUG3_9BACT</name>
<dbReference type="EMBL" id="JAJADR010000005">
    <property type="protein sequence ID" value="MCB2409842.1"/>
    <property type="molecule type" value="Genomic_DNA"/>
</dbReference>
<protein>
    <submittedName>
        <fullName evidence="1">Class I lanthipeptide</fullName>
    </submittedName>
</protein>
<accession>A0ABS8AUG3</accession>
<evidence type="ECO:0000313" key="2">
    <source>
        <dbReference type="Proteomes" id="UP001165296"/>
    </source>
</evidence>
<dbReference type="NCBIfam" id="NF038158">
    <property type="entry name" value="lant_leader_L1b"/>
    <property type="match status" value="1"/>
</dbReference>
<sequence length="62" mass="6470">MKKQDSNKLTFNKEKVANLSSADLGQVVGGKEAPAATDTSTHANFTCSLCTTLTGIAPEEQA</sequence>
<dbReference type="RefSeq" id="WP_226177685.1">
    <property type="nucleotide sequence ID" value="NZ_JAJADR010000005.1"/>
</dbReference>
<evidence type="ECO:0000313" key="1">
    <source>
        <dbReference type="EMBL" id="MCB2409842.1"/>
    </source>
</evidence>
<dbReference type="InterPro" id="IPR058238">
    <property type="entry name" value="Lant_leader_dom"/>
</dbReference>
<organism evidence="1 2">
    <name type="scientific">Hymenobacter lucidus</name>
    <dbReference type="NCBI Taxonomy" id="2880930"/>
    <lineage>
        <taxon>Bacteria</taxon>
        <taxon>Pseudomonadati</taxon>
        <taxon>Bacteroidota</taxon>
        <taxon>Cytophagia</taxon>
        <taxon>Cytophagales</taxon>
        <taxon>Hymenobacteraceae</taxon>
        <taxon>Hymenobacter</taxon>
    </lineage>
</organism>
<keyword evidence="2" id="KW-1185">Reference proteome</keyword>